<evidence type="ECO:0000256" key="1">
    <source>
        <dbReference type="SAM" id="Coils"/>
    </source>
</evidence>
<feature type="coiled-coil region" evidence="1">
    <location>
        <begin position="528"/>
        <end position="555"/>
    </location>
</feature>
<dbReference type="Proteomes" id="UP000325440">
    <property type="component" value="Unassembled WGS sequence"/>
</dbReference>
<dbReference type="InterPro" id="IPR017946">
    <property type="entry name" value="PLC-like_Pdiesterase_TIM-brl"/>
</dbReference>
<dbReference type="GO" id="GO:0006629">
    <property type="term" value="P:lipid metabolic process"/>
    <property type="evidence" value="ECO:0007669"/>
    <property type="project" value="InterPro"/>
</dbReference>
<gene>
    <name evidence="3" type="ORF">CINCED_3A002028</name>
</gene>
<sequence>MNNRIWWIKVWVILTTLNHIIPITAWPDFLKRQNTEGLKNLQKLPPITRSVSSTLRHQERYLNTFERIYNDIENNYVSINVMPNFVFFTKRRVMIQWRVLISKPGDWIGVYNKDPTRRLKSKPCYWYYVTGKVGYVETVIFISLVGLVGLCEPHYFLKSSVCFESMYVAYHQDNTIIATNCLKTNPTWMNELPAEIKSMELSKLFIPGTHDSGAYDTFSDPIILNTLYLKYVYTQDYSILGQLCYGARYLDLRVGYYNYSDHTYVRSVWWIYHGIIRIRPLRYILQDIKVFIEQTKEVVIIEFHKFEKGFNMLKKHNQFYKFCKSILGEHNIADNTGWKKSLKDLQDEGRRIIIIYNYLPTPEIEPPVLKPIHRYWPNAPNLRCFKKYGEYYLKSVQNHNDSKHPTLFMAEFTPRVVGVISSLSSGVRHNSKTVNPTVNNWIMMPEWGEKINFIAVDFLLSTNIVDAAIFWNHKKSDSSEEVEFVTHFADDEMDEPELEIPEPMQKILGISSKEKNENLKETTIEWNENDYQNKINELIRKEDDLAKEKETYQMTVLNLMTTKTKTEPNTAELMTKETNTTEEEIINSAITEPKTAEPMTEETNTIDSNTIQRKIINSAITEPKTAEPMTKETNTIDSKTTKREIINLAITEPKTAEWMTT</sequence>
<dbReference type="PANTHER" id="PTHR13593">
    <property type="match status" value="1"/>
</dbReference>
<dbReference type="InterPro" id="IPR051057">
    <property type="entry name" value="PI-PLC_domain"/>
</dbReference>
<dbReference type="EMBL" id="CABPRJ010000487">
    <property type="protein sequence ID" value="VVC29078.1"/>
    <property type="molecule type" value="Genomic_DNA"/>
</dbReference>
<evidence type="ECO:0000256" key="2">
    <source>
        <dbReference type="SAM" id="Phobius"/>
    </source>
</evidence>
<evidence type="ECO:0000313" key="4">
    <source>
        <dbReference type="Proteomes" id="UP000325440"/>
    </source>
</evidence>
<accession>A0A5E4MCF0</accession>
<protein>
    <submittedName>
        <fullName evidence="3">PLC-like phosphodiesterase, TIM beta/alpha-barrel domain</fullName>
    </submittedName>
</protein>
<keyword evidence="4" id="KW-1185">Reference proteome</keyword>
<dbReference type="Gene3D" id="3.20.20.190">
    <property type="entry name" value="Phosphatidylinositol (PI) phosphodiesterase"/>
    <property type="match status" value="1"/>
</dbReference>
<dbReference type="OrthoDB" id="1046782at2759"/>
<keyword evidence="1" id="KW-0175">Coiled coil</keyword>
<reference evidence="3 4" key="1">
    <citation type="submission" date="2019-08" db="EMBL/GenBank/DDBJ databases">
        <authorList>
            <person name="Alioto T."/>
            <person name="Alioto T."/>
            <person name="Gomez Garrido J."/>
        </authorList>
    </citation>
    <scope>NUCLEOTIDE SEQUENCE [LARGE SCALE GENOMIC DNA]</scope>
</reference>
<keyword evidence="2" id="KW-0812">Transmembrane</keyword>
<dbReference type="SUPFAM" id="SSF51695">
    <property type="entry name" value="PLC-like phosphodiesterases"/>
    <property type="match status" value="1"/>
</dbReference>
<evidence type="ECO:0000313" key="3">
    <source>
        <dbReference type="EMBL" id="VVC29078.1"/>
    </source>
</evidence>
<dbReference type="AlphaFoldDB" id="A0A5E4MCF0"/>
<dbReference type="PANTHER" id="PTHR13593:SF103">
    <property type="entry name" value="RE10370P"/>
    <property type="match status" value="1"/>
</dbReference>
<dbReference type="GO" id="GO:0008081">
    <property type="term" value="F:phosphoric diester hydrolase activity"/>
    <property type="evidence" value="ECO:0007669"/>
    <property type="project" value="InterPro"/>
</dbReference>
<proteinExistence type="predicted"/>
<keyword evidence="2" id="KW-1133">Transmembrane helix</keyword>
<organism evidence="3 4">
    <name type="scientific">Cinara cedri</name>
    <dbReference type="NCBI Taxonomy" id="506608"/>
    <lineage>
        <taxon>Eukaryota</taxon>
        <taxon>Metazoa</taxon>
        <taxon>Ecdysozoa</taxon>
        <taxon>Arthropoda</taxon>
        <taxon>Hexapoda</taxon>
        <taxon>Insecta</taxon>
        <taxon>Pterygota</taxon>
        <taxon>Neoptera</taxon>
        <taxon>Paraneoptera</taxon>
        <taxon>Hemiptera</taxon>
        <taxon>Sternorrhyncha</taxon>
        <taxon>Aphidomorpha</taxon>
        <taxon>Aphidoidea</taxon>
        <taxon>Aphididae</taxon>
        <taxon>Lachninae</taxon>
        <taxon>Cinara</taxon>
    </lineage>
</organism>
<feature type="transmembrane region" description="Helical" evidence="2">
    <location>
        <begin position="125"/>
        <end position="150"/>
    </location>
</feature>
<name>A0A5E4MCF0_9HEMI</name>
<keyword evidence="2" id="KW-0472">Membrane</keyword>